<sequence length="67" mass="7687">MPLYTAIKEEAAKQGKSIYRIEHDLNIGNGTIGRWNQSIPRYDLLQAVADYLGVTPQYLLHLSEKRK</sequence>
<dbReference type="Gene3D" id="1.10.260.40">
    <property type="entry name" value="lambda repressor-like DNA-binding domains"/>
    <property type="match status" value="1"/>
</dbReference>
<reference evidence="1 2" key="1">
    <citation type="journal article" date="2018" name="Front. Microbiol.">
        <title>Comparative Genomics of the Herbivore Gut Symbiont Lactobacillus reuteri Reveals Genetic Diversity and Lifestyle Adaptation.</title>
        <authorList>
            <person name="Zhao J."/>
        </authorList>
    </citation>
    <scope>NUCLEOTIDE SEQUENCE [LARGE SCALE GENOMIC DNA]</scope>
    <source>
        <strain evidence="1 2">LR10</strain>
    </source>
</reference>
<accession>A0A855XCU6</accession>
<evidence type="ECO:0000313" key="1">
    <source>
        <dbReference type="EMBL" id="PWT43295.1"/>
    </source>
</evidence>
<organism evidence="1 2">
    <name type="scientific">Limosilactobacillus reuteri</name>
    <name type="common">Lactobacillus reuteri</name>
    <dbReference type="NCBI Taxonomy" id="1598"/>
    <lineage>
        <taxon>Bacteria</taxon>
        <taxon>Bacillati</taxon>
        <taxon>Bacillota</taxon>
        <taxon>Bacilli</taxon>
        <taxon>Lactobacillales</taxon>
        <taxon>Lactobacillaceae</taxon>
        <taxon>Limosilactobacillus</taxon>
    </lineage>
</organism>
<dbReference type="EMBL" id="QGHT01000003">
    <property type="protein sequence ID" value="PWT43295.1"/>
    <property type="molecule type" value="Genomic_DNA"/>
</dbReference>
<dbReference type="GO" id="GO:0003677">
    <property type="term" value="F:DNA binding"/>
    <property type="evidence" value="ECO:0007669"/>
    <property type="project" value="InterPro"/>
</dbReference>
<gene>
    <name evidence="1" type="ORF">DKZ22_01555</name>
</gene>
<dbReference type="RefSeq" id="WP_109883443.1">
    <property type="nucleotide sequence ID" value="NZ_QGHP01000090.1"/>
</dbReference>
<name>A0A855XCU6_LIMRT</name>
<dbReference type="SUPFAM" id="SSF47413">
    <property type="entry name" value="lambda repressor-like DNA-binding domains"/>
    <property type="match status" value="1"/>
</dbReference>
<dbReference type="Proteomes" id="UP000245980">
    <property type="component" value="Unassembled WGS sequence"/>
</dbReference>
<dbReference type="InterPro" id="IPR010982">
    <property type="entry name" value="Lambda_DNA-bd_dom_sf"/>
</dbReference>
<dbReference type="InterPro" id="IPR001387">
    <property type="entry name" value="Cro/C1-type_HTH"/>
</dbReference>
<dbReference type="PROSITE" id="PS50943">
    <property type="entry name" value="HTH_CROC1"/>
    <property type="match status" value="1"/>
</dbReference>
<comment type="caution">
    <text evidence="1">The sequence shown here is derived from an EMBL/GenBank/DDBJ whole genome shotgun (WGS) entry which is preliminary data.</text>
</comment>
<dbReference type="AlphaFoldDB" id="A0A855XCU6"/>
<protein>
    <submittedName>
        <fullName evidence="1">XRE family transcriptional regulator</fullName>
    </submittedName>
</protein>
<proteinExistence type="predicted"/>
<dbReference type="SMART" id="SM00530">
    <property type="entry name" value="HTH_XRE"/>
    <property type="match status" value="1"/>
</dbReference>
<evidence type="ECO:0000313" key="2">
    <source>
        <dbReference type="Proteomes" id="UP000245980"/>
    </source>
</evidence>